<organism evidence="4 5">
    <name type="scientific">Didymodactylos carnosus</name>
    <dbReference type="NCBI Taxonomy" id="1234261"/>
    <lineage>
        <taxon>Eukaryota</taxon>
        <taxon>Metazoa</taxon>
        <taxon>Spiralia</taxon>
        <taxon>Gnathifera</taxon>
        <taxon>Rotifera</taxon>
        <taxon>Eurotatoria</taxon>
        <taxon>Bdelloidea</taxon>
        <taxon>Philodinida</taxon>
        <taxon>Philodinidae</taxon>
        <taxon>Didymodactylos</taxon>
    </lineage>
</organism>
<feature type="signal peptide" evidence="2">
    <location>
        <begin position="1"/>
        <end position="19"/>
    </location>
</feature>
<dbReference type="Proteomes" id="UP000682733">
    <property type="component" value="Unassembled WGS sequence"/>
</dbReference>
<accession>A0A8S2JIR0</accession>
<gene>
    <name evidence="3" type="ORF">OVA965_LOCUS16548</name>
    <name evidence="4" type="ORF">TMI583_LOCUS16558</name>
</gene>
<protein>
    <recommendedName>
        <fullName evidence="6">EF-hand domain-containing protein</fullName>
    </recommendedName>
</protein>
<evidence type="ECO:0000256" key="1">
    <source>
        <dbReference type="SAM" id="Coils"/>
    </source>
</evidence>
<sequence length="474" mass="54488">MALLIQSFNLFLLIFTVNSLDRTPLNLKLNKDRLSNNGEQLTITQVLTQSPDAYTYINDHLTSNIPNKVNLSKQILSIVTDWSPQQLKLDESSPFYFSNKVSNNLLFYLNGVETNTTLSILPFVSDMPQSYLKQIPLFDLFNCNELIDNNYFSTIELIVGPGEAELPLEYIANHGQLFCSLYGRPQFIMINQTTQNIEEKYNKQTLLSLKTDELSKIDYEQTTLDPGSCIFVPIDWILGVHFNNSILFAITFKEVLRDAFDHCTPTNKTLTLSDINWLMSDTLNLTDLQLLVHFYRYLTADTPSYNSSKFLTYAREDKNFAGPILNWTPEIERLIGDNFFHHLDVNNDGYFDINDYYSLKTRALVNETIKKLNNTLEKLKLSIVDQYKDLRKSIAQLADELKNTASPEQVKAKAKQNIQQIMSLLPSAVRDNLPKGQLEQLNSLFNQLKSTETVNGHKVDVKEKKRKRNTKTEF</sequence>
<dbReference type="EMBL" id="CAJNOK010007713">
    <property type="protein sequence ID" value="CAF1042315.1"/>
    <property type="molecule type" value="Genomic_DNA"/>
</dbReference>
<evidence type="ECO:0000313" key="5">
    <source>
        <dbReference type="Proteomes" id="UP000682733"/>
    </source>
</evidence>
<keyword evidence="1" id="KW-0175">Coiled coil</keyword>
<feature type="coiled-coil region" evidence="1">
    <location>
        <begin position="362"/>
        <end position="404"/>
    </location>
</feature>
<dbReference type="Proteomes" id="UP000677228">
    <property type="component" value="Unassembled WGS sequence"/>
</dbReference>
<evidence type="ECO:0000313" key="3">
    <source>
        <dbReference type="EMBL" id="CAF1042315.1"/>
    </source>
</evidence>
<dbReference type="EMBL" id="CAJOBA010007725">
    <property type="protein sequence ID" value="CAF3810464.1"/>
    <property type="molecule type" value="Genomic_DNA"/>
</dbReference>
<name>A0A8S2JIR0_9BILA</name>
<feature type="chain" id="PRO_5036273628" description="EF-hand domain-containing protein" evidence="2">
    <location>
        <begin position="20"/>
        <end position="474"/>
    </location>
</feature>
<keyword evidence="2" id="KW-0732">Signal</keyword>
<dbReference type="Gene3D" id="2.60.120.650">
    <property type="entry name" value="Cupin"/>
    <property type="match status" value="1"/>
</dbReference>
<evidence type="ECO:0000313" key="4">
    <source>
        <dbReference type="EMBL" id="CAF3810464.1"/>
    </source>
</evidence>
<reference evidence="4" key="1">
    <citation type="submission" date="2021-02" db="EMBL/GenBank/DDBJ databases">
        <authorList>
            <person name="Nowell W R."/>
        </authorList>
    </citation>
    <scope>NUCLEOTIDE SEQUENCE</scope>
</reference>
<evidence type="ECO:0000256" key="2">
    <source>
        <dbReference type="SAM" id="SignalP"/>
    </source>
</evidence>
<proteinExistence type="predicted"/>
<evidence type="ECO:0008006" key="6">
    <source>
        <dbReference type="Google" id="ProtNLM"/>
    </source>
</evidence>
<comment type="caution">
    <text evidence="4">The sequence shown here is derived from an EMBL/GenBank/DDBJ whole genome shotgun (WGS) entry which is preliminary data.</text>
</comment>
<dbReference type="AlphaFoldDB" id="A0A8S2JIR0"/>